<feature type="transmembrane region" description="Helical" evidence="1">
    <location>
        <begin position="20"/>
        <end position="41"/>
    </location>
</feature>
<keyword evidence="1" id="KW-0472">Membrane</keyword>
<evidence type="ECO:0000313" key="5">
    <source>
        <dbReference type="EMBL" id="KAF7842396.1"/>
    </source>
</evidence>
<dbReference type="PANTHER" id="PTHR33116:SF86">
    <property type="entry name" value="REVERSE TRANSCRIPTASE DOMAIN-CONTAINING PROTEIN"/>
    <property type="match status" value="1"/>
</dbReference>
<dbReference type="GO" id="GO:0003964">
    <property type="term" value="F:RNA-directed DNA polymerase activity"/>
    <property type="evidence" value="ECO:0007669"/>
    <property type="project" value="UniProtKB-KW"/>
</dbReference>
<evidence type="ECO:0000259" key="2">
    <source>
        <dbReference type="Pfam" id="PF00078"/>
    </source>
</evidence>
<dbReference type="CDD" id="cd06222">
    <property type="entry name" value="RNase_H_like"/>
    <property type="match status" value="1"/>
</dbReference>
<comment type="caution">
    <text evidence="5">The sequence shown here is derived from an EMBL/GenBank/DDBJ whole genome shotgun (WGS) entry which is preliminary data.</text>
</comment>
<evidence type="ECO:0000259" key="4">
    <source>
        <dbReference type="Pfam" id="PF13966"/>
    </source>
</evidence>
<evidence type="ECO:0000313" key="6">
    <source>
        <dbReference type="Proteomes" id="UP000634136"/>
    </source>
</evidence>
<keyword evidence="6" id="KW-1185">Reference proteome</keyword>
<dbReference type="Pfam" id="PF13456">
    <property type="entry name" value="RVT_3"/>
    <property type="match status" value="1"/>
</dbReference>
<dbReference type="InterPro" id="IPR000477">
    <property type="entry name" value="RT_dom"/>
</dbReference>
<evidence type="ECO:0000256" key="1">
    <source>
        <dbReference type="SAM" id="Phobius"/>
    </source>
</evidence>
<sequence>METRNNERKMEFWRRRKFNFSEAFYVNPVGSAGGLALWWSVEVKLEILSFSKNVIHVFIKEGWGDFSGAISFIYGPPLEGDRDGFWNRMRGFRPSGGNWICLGDFNDLAAQSEKLGGRISSSRRFINLQTFLFDCELVDLGFKGPKFTCSNGQLDWRHVKERHDRALCNLAFRRGFQKVQVLHLDKVGSDHCPLLLILEFCETKAPRSFKFEAIWLEHPDILDVVGNAWLPIPSGEYAMPDLLLKSLDACRKALIEWSKVEFPNNRKKIERLLKELTECDTGILSNVQRGRSMQILAEIEDFWHKEEVYWWQRSRVAWLKNGDRNSSFFHTSTIQRRVRNKILKIKNANGDWLDHEELIVVCVNDYFENIFKHSGPRDLSPVLDYVDSLVTSEDNTALCLPATAEEVRVAAFELGGSKAPGPDGYSAYEAFHYLKAKKNGNRCEVAMKVDMSKAYDGLEWDFIEQVLLKFGFSDYWVSFISRCIRSVEYNILLSGRKVVEVHLSRGVRQGNPLSPYLFILAADVLLRMVSFHADRGDLRGIKLARGCPSLTHCFFADDSIFFFQADWDSCHKMKWILDLYCNALGQLANLEKSCLYFTPNTPVALKDEIVRTFGIDSADHPGKYLGLLVVWGKSKDEALAFVRDKLIKKIQAFPMSCFKFPKKTCVALDHAIARFWWDQKKDEGRIHWVTWNKLAKAKREGGLGFCDFSYFNDALLAKQGWRILHEPNELWVRILKGVYFPNGDFLSAKRGARASWAWSSLLEGRDLLAKGLIWSVGDGNAVKAWMDPWIPNAPGFKPLSRPLHAGGLEVKVNEFISNGRWNVELLRCWFSEKECADIINISLSITNRSDKLLWSHNRSGLFTVKSGYSLALKDSTFVIVVKPSSSFVPSSNLWTDIWRINICHKVKHFLWRICWNSIPTKENLFNRKCSPSPACPICKVEVETVEHLLFFCGWTRGVWSGCSFPLKVGRFEARRVDEWCEGVFGKDSSLNVEQMALVACLCWSIWKSICSFIFENKDVAPARVFSSASDLVREFALAKAGKPSPSGPSRAASSSSLSWKLPVAGQLKANVDGAFSSSGAAGLGVLIRDDAGRVVDGCSASCYASSSFMCEALAVRKALLWASDLNIVDLVVESDCKALVDAVNSLAVSPDWHCAAIVDDIRSLRTSLRWVHVSWVPRELNLAADWLAKAAVWGVCRLGWVSSPQPPWPPCLLRILVLLGMGLVNVVLLLLSGVFVLVFVLFFFFQ</sequence>
<dbReference type="PANTHER" id="PTHR33116">
    <property type="entry name" value="REVERSE TRANSCRIPTASE ZINC-BINDING DOMAIN-CONTAINING PROTEIN-RELATED-RELATED"/>
    <property type="match status" value="1"/>
</dbReference>
<accession>A0A835CGP1</accession>
<dbReference type="Gene3D" id="3.60.10.10">
    <property type="entry name" value="Endonuclease/exonuclease/phosphatase"/>
    <property type="match status" value="1"/>
</dbReference>
<dbReference type="Pfam" id="PF13966">
    <property type="entry name" value="zf-RVT"/>
    <property type="match status" value="1"/>
</dbReference>
<keyword evidence="5" id="KW-0548">Nucleotidyltransferase</keyword>
<protein>
    <submittedName>
        <fullName evidence="5">Reverse transcriptase</fullName>
    </submittedName>
</protein>
<dbReference type="OrthoDB" id="1750106at2759"/>
<dbReference type="InterPro" id="IPR012337">
    <property type="entry name" value="RNaseH-like_sf"/>
</dbReference>
<dbReference type="SUPFAM" id="SSF56219">
    <property type="entry name" value="DNase I-like"/>
    <property type="match status" value="1"/>
</dbReference>
<name>A0A835CGP1_9FABA</name>
<gene>
    <name evidence="5" type="ORF">G2W53_004694</name>
</gene>
<dbReference type="InterPro" id="IPR036691">
    <property type="entry name" value="Endo/exonu/phosph_ase_sf"/>
</dbReference>
<feature type="domain" description="Reverse transcriptase zinc-binding" evidence="4">
    <location>
        <begin position="862"/>
        <end position="959"/>
    </location>
</feature>
<feature type="domain" description="Reverse transcriptase" evidence="2">
    <location>
        <begin position="435"/>
        <end position="627"/>
    </location>
</feature>
<proteinExistence type="predicted"/>
<keyword evidence="5" id="KW-0808">Transferase</keyword>
<keyword evidence="5" id="KW-0695">RNA-directed DNA polymerase</keyword>
<dbReference type="InterPro" id="IPR036397">
    <property type="entry name" value="RNaseH_sf"/>
</dbReference>
<dbReference type="InterPro" id="IPR044730">
    <property type="entry name" value="RNase_H-like_dom_plant"/>
</dbReference>
<feature type="domain" description="RNase H type-1" evidence="3">
    <location>
        <begin position="1070"/>
        <end position="1191"/>
    </location>
</feature>
<dbReference type="EMBL" id="JAAIUW010000002">
    <property type="protein sequence ID" value="KAF7842396.1"/>
    <property type="molecule type" value="Genomic_DNA"/>
</dbReference>
<dbReference type="SUPFAM" id="SSF53098">
    <property type="entry name" value="Ribonuclease H-like"/>
    <property type="match status" value="1"/>
</dbReference>
<feature type="transmembrane region" description="Helical" evidence="1">
    <location>
        <begin position="1212"/>
        <end position="1245"/>
    </location>
</feature>
<dbReference type="Gene3D" id="3.30.420.10">
    <property type="entry name" value="Ribonuclease H-like superfamily/Ribonuclease H"/>
    <property type="match status" value="1"/>
</dbReference>
<keyword evidence="1" id="KW-0812">Transmembrane</keyword>
<dbReference type="AlphaFoldDB" id="A0A835CGP1"/>
<organism evidence="5 6">
    <name type="scientific">Senna tora</name>
    <dbReference type="NCBI Taxonomy" id="362788"/>
    <lineage>
        <taxon>Eukaryota</taxon>
        <taxon>Viridiplantae</taxon>
        <taxon>Streptophyta</taxon>
        <taxon>Embryophyta</taxon>
        <taxon>Tracheophyta</taxon>
        <taxon>Spermatophyta</taxon>
        <taxon>Magnoliopsida</taxon>
        <taxon>eudicotyledons</taxon>
        <taxon>Gunneridae</taxon>
        <taxon>Pentapetalae</taxon>
        <taxon>rosids</taxon>
        <taxon>fabids</taxon>
        <taxon>Fabales</taxon>
        <taxon>Fabaceae</taxon>
        <taxon>Caesalpinioideae</taxon>
        <taxon>Cassia clade</taxon>
        <taxon>Senna</taxon>
    </lineage>
</organism>
<dbReference type="Pfam" id="PF00078">
    <property type="entry name" value="RVT_1"/>
    <property type="match status" value="1"/>
</dbReference>
<dbReference type="InterPro" id="IPR043502">
    <property type="entry name" value="DNA/RNA_pol_sf"/>
</dbReference>
<dbReference type="GO" id="GO:0003676">
    <property type="term" value="F:nucleic acid binding"/>
    <property type="evidence" value="ECO:0007669"/>
    <property type="project" value="InterPro"/>
</dbReference>
<dbReference type="GO" id="GO:0004523">
    <property type="term" value="F:RNA-DNA hybrid ribonuclease activity"/>
    <property type="evidence" value="ECO:0007669"/>
    <property type="project" value="InterPro"/>
</dbReference>
<reference evidence="5" key="1">
    <citation type="submission" date="2020-09" db="EMBL/GenBank/DDBJ databases">
        <title>Genome-Enabled Discovery of Anthraquinone Biosynthesis in Senna tora.</title>
        <authorList>
            <person name="Kang S.-H."/>
            <person name="Pandey R.P."/>
            <person name="Lee C.-M."/>
            <person name="Sim J.-S."/>
            <person name="Jeong J.-T."/>
            <person name="Choi B.-S."/>
            <person name="Jung M."/>
            <person name="Ginzburg D."/>
            <person name="Zhao K."/>
            <person name="Won S.Y."/>
            <person name="Oh T.-J."/>
            <person name="Yu Y."/>
            <person name="Kim N.-H."/>
            <person name="Lee O.R."/>
            <person name="Lee T.-H."/>
            <person name="Bashyal P."/>
            <person name="Kim T.-S."/>
            <person name="Lee W.-H."/>
            <person name="Kawkins C."/>
            <person name="Kim C.-K."/>
            <person name="Kim J.S."/>
            <person name="Ahn B.O."/>
            <person name="Rhee S.Y."/>
            <person name="Sohng J.K."/>
        </authorList>
    </citation>
    <scope>NUCLEOTIDE SEQUENCE</scope>
    <source>
        <tissue evidence="5">Leaf</tissue>
    </source>
</reference>
<keyword evidence="1" id="KW-1133">Transmembrane helix</keyword>
<dbReference type="InterPro" id="IPR026960">
    <property type="entry name" value="RVT-Znf"/>
</dbReference>
<evidence type="ECO:0000259" key="3">
    <source>
        <dbReference type="Pfam" id="PF13456"/>
    </source>
</evidence>
<dbReference type="InterPro" id="IPR002156">
    <property type="entry name" value="RNaseH_domain"/>
</dbReference>
<dbReference type="SUPFAM" id="SSF56672">
    <property type="entry name" value="DNA/RNA polymerases"/>
    <property type="match status" value="1"/>
</dbReference>
<dbReference type="Proteomes" id="UP000634136">
    <property type="component" value="Unassembled WGS sequence"/>
</dbReference>